<keyword evidence="3" id="KW-1003">Cell membrane</keyword>
<dbReference type="EMBL" id="JBHSYM010000048">
    <property type="protein sequence ID" value="MFC7014489.1"/>
    <property type="molecule type" value="Genomic_DNA"/>
</dbReference>
<dbReference type="RefSeq" id="WP_189876331.1">
    <property type="nucleotide sequence ID" value="NZ_BMWA01000020.1"/>
</dbReference>
<keyword evidence="8" id="KW-0732">Signal</keyword>
<evidence type="ECO:0000256" key="4">
    <source>
        <dbReference type="ARBA" id="ARBA00022692"/>
    </source>
</evidence>
<evidence type="ECO:0000256" key="8">
    <source>
        <dbReference type="SAM" id="SignalP"/>
    </source>
</evidence>
<accession>A0ABW2E2Y5</accession>
<evidence type="ECO:0000256" key="5">
    <source>
        <dbReference type="ARBA" id="ARBA00022989"/>
    </source>
</evidence>
<evidence type="ECO:0000256" key="6">
    <source>
        <dbReference type="ARBA" id="ARBA00023136"/>
    </source>
</evidence>
<feature type="transmembrane region" description="Helical" evidence="7">
    <location>
        <begin position="282"/>
        <end position="307"/>
    </location>
</feature>
<dbReference type="InterPro" id="IPR035906">
    <property type="entry name" value="MetI-like_sf"/>
</dbReference>
<comment type="caution">
    <text evidence="10">The sequence shown here is derived from an EMBL/GenBank/DDBJ whole genome shotgun (WGS) entry which is preliminary data.</text>
</comment>
<sequence>MVKMILWRSVYAVASLFVVSVIVFAATQALPGDAAVAKLGKNATPAALESFRQLYHLNDPLPTQYVNWLGNILQGRLGVSFATGFPVGSLIGDQVANSLVLIAATVVIAVPLAVVLGILTAIRRDRATDHISSVLMLVISALPEFVLGVALVLLFATNVSQVLPAVSPVDPSRSIFQQLDLIVLPTLTLVLLVLPYVVRTVRACMIEALESEYVTMARLKGMSERRVVLRHALPNMAGPTFQVVAQSLAYLAGGVVVVESVFQFPGIGQAFVSSVLSRDLPVIQAVAMLLAVFYVLVNLLADIGTVAMTPTMRGGTR</sequence>
<keyword evidence="11" id="KW-1185">Reference proteome</keyword>
<comment type="similarity">
    <text evidence="7">Belongs to the binding-protein-dependent transport system permease family.</text>
</comment>
<feature type="transmembrane region" description="Helical" evidence="7">
    <location>
        <begin position="99"/>
        <end position="122"/>
    </location>
</feature>
<keyword evidence="4 7" id="KW-0812">Transmembrane</keyword>
<protein>
    <submittedName>
        <fullName evidence="10">ABC transporter permease</fullName>
    </submittedName>
</protein>
<keyword evidence="6 7" id="KW-0472">Membrane</keyword>
<dbReference type="SUPFAM" id="SSF161098">
    <property type="entry name" value="MetI-like"/>
    <property type="match status" value="1"/>
</dbReference>
<feature type="signal peptide" evidence="8">
    <location>
        <begin position="1"/>
        <end position="25"/>
    </location>
</feature>
<dbReference type="PROSITE" id="PS50928">
    <property type="entry name" value="ABC_TM1"/>
    <property type="match status" value="1"/>
</dbReference>
<evidence type="ECO:0000259" key="9">
    <source>
        <dbReference type="PROSITE" id="PS50928"/>
    </source>
</evidence>
<dbReference type="Proteomes" id="UP001596409">
    <property type="component" value="Unassembled WGS sequence"/>
</dbReference>
<keyword evidence="2 7" id="KW-0813">Transport</keyword>
<evidence type="ECO:0000313" key="11">
    <source>
        <dbReference type="Proteomes" id="UP001596409"/>
    </source>
</evidence>
<evidence type="ECO:0000313" key="10">
    <source>
        <dbReference type="EMBL" id="MFC7014489.1"/>
    </source>
</evidence>
<evidence type="ECO:0000256" key="2">
    <source>
        <dbReference type="ARBA" id="ARBA00022448"/>
    </source>
</evidence>
<gene>
    <name evidence="10" type="ORF">ACFQMH_22765</name>
</gene>
<dbReference type="InterPro" id="IPR000515">
    <property type="entry name" value="MetI-like"/>
</dbReference>
<evidence type="ECO:0000256" key="1">
    <source>
        <dbReference type="ARBA" id="ARBA00004651"/>
    </source>
</evidence>
<comment type="subcellular location">
    <subcellularLocation>
        <location evidence="1 7">Cell membrane</location>
        <topology evidence="1 7">Multi-pass membrane protein</topology>
    </subcellularLocation>
</comment>
<feature type="transmembrane region" description="Helical" evidence="7">
    <location>
        <begin position="134"/>
        <end position="155"/>
    </location>
</feature>
<proteinExistence type="inferred from homology"/>
<keyword evidence="5 7" id="KW-1133">Transmembrane helix</keyword>
<feature type="domain" description="ABC transmembrane type-1" evidence="9">
    <location>
        <begin position="95"/>
        <end position="301"/>
    </location>
</feature>
<dbReference type="InterPro" id="IPR045621">
    <property type="entry name" value="BPD_transp_1_N"/>
</dbReference>
<feature type="transmembrane region" description="Helical" evidence="7">
    <location>
        <begin position="175"/>
        <end position="198"/>
    </location>
</feature>
<dbReference type="Pfam" id="PF00528">
    <property type="entry name" value="BPD_transp_1"/>
    <property type="match status" value="1"/>
</dbReference>
<dbReference type="CDD" id="cd06261">
    <property type="entry name" value="TM_PBP2"/>
    <property type="match status" value="1"/>
</dbReference>
<organism evidence="10 11">
    <name type="scientific">Streptomyces viridiviolaceus</name>
    <dbReference type="NCBI Taxonomy" id="68282"/>
    <lineage>
        <taxon>Bacteria</taxon>
        <taxon>Bacillati</taxon>
        <taxon>Actinomycetota</taxon>
        <taxon>Actinomycetes</taxon>
        <taxon>Kitasatosporales</taxon>
        <taxon>Streptomycetaceae</taxon>
        <taxon>Streptomyces</taxon>
    </lineage>
</organism>
<dbReference type="PANTHER" id="PTHR43163:SF6">
    <property type="entry name" value="DIPEPTIDE TRANSPORT SYSTEM PERMEASE PROTEIN DPPB-RELATED"/>
    <property type="match status" value="1"/>
</dbReference>
<dbReference type="PANTHER" id="PTHR43163">
    <property type="entry name" value="DIPEPTIDE TRANSPORT SYSTEM PERMEASE PROTEIN DPPB-RELATED"/>
    <property type="match status" value="1"/>
</dbReference>
<evidence type="ECO:0000256" key="3">
    <source>
        <dbReference type="ARBA" id="ARBA00022475"/>
    </source>
</evidence>
<reference evidence="11" key="1">
    <citation type="journal article" date="2019" name="Int. J. Syst. Evol. Microbiol.">
        <title>The Global Catalogue of Microorganisms (GCM) 10K type strain sequencing project: providing services to taxonomists for standard genome sequencing and annotation.</title>
        <authorList>
            <consortium name="The Broad Institute Genomics Platform"/>
            <consortium name="The Broad Institute Genome Sequencing Center for Infectious Disease"/>
            <person name="Wu L."/>
            <person name="Ma J."/>
        </authorList>
    </citation>
    <scope>NUCLEOTIDE SEQUENCE [LARGE SCALE GENOMIC DNA]</scope>
    <source>
        <strain evidence="11">JCM 4855</strain>
    </source>
</reference>
<evidence type="ECO:0000256" key="7">
    <source>
        <dbReference type="RuleBase" id="RU363032"/>
    </source>
</evidence>
<feature type="transmembrane region" description="Helical" evidence="7">
    <location>
        <begin position="243"/>
        <end position="262"/>
    </location>
</feature>
<feature type="chain" id="PRO_5045810951" evidence="8">
    <location>
        <begin position="26"/>
        <end position="317"/>
    </location>
</feature>
<name>A0ABW2E2Y5_9ACTN</name>
<dbReference type="Pfam" id="PF19300">
    <property type="entry name" value="BPD_transp_1_N"/>
    <property type="match status" value="1"/>
</dbReference>
<dbReference type="Gene3D" id="1.10.3720.10">
    <property type="entry name" value="MetI-like"/>
    <property type="match status" value="1"/>
</dbReference>